<keyword evidence="2" id="KW-0812">Transmembrane</keyword>
<feature type="region of interest" description="Disordered" evidence="1">
    <location>
        <begin position="1"/>
        <end position="29"/>
    </location>
</feature>
<keyword evidence="2" id="KW-0472">Membrane</keyword>
<dbReference type="Pfam" id="PF11915">
    <property type="entry name" value="DUF3433"/>
    <property type="match status" value="1"/>
</dbReference>
<accession>A0A9W8N476</accession>
<evidence type="ECO:0008006" key="5">
    <source>
        <dbReference type="Google" id="ProtNLM"/>
    </source>
</evidence>
<feature type="transmembrane region" description="Helical" evidence="2">
    <location>
        <begin position="155"/>
        <end position="174"/>
    </location>
</feature>
<feature type="transmembrane region" description="Helical" evidence="2">
    <location>
        <begin position="88"/>
        <end position="107"/>
    </location>
</feature>
<keyword evidence="2" id="KW-1133">Transmembrane helix</keyword>
<feature type="transmembrane region" description="Helical" evidence="2">
    <location>
        <begin position="47"/>
        <end position="68"/>
    </location>
</feature>
<dbReference type="PANTHER" id="PTHR37544:SF1">
    <property type="entry name" value="PHOSPHORIBOSYLAMINOIMIDAZOLE-SUCCINOCARBOXAMIDE SYNTHASE"/>
    <property type="match status" value="1"/>
</dbReference>
<organism evidence="3 4">
    <name type="scientific">Xylaria arbuscula</name>
    <dbReference type="NCBI Taxonomy" id="114810"/>
    <lineage>
        <taxon>Eukaryota</taxon>
        <taxon>Fungi</taxon>
        <taxon>Dikarya</taxon>
        <taxon>Ascomycota</taxon>
        <taxon>Pezizomycotina</taxon>
        <taxon>Sordariomycetes</taxon>
        <taxon>Xylariomycetidae</taxon>
        <taxon>Xylariales</taxon>
        <taxon>Xylariaceae</taxon>
        <taxon>Xylaria</taxon>
    </lineage>
</organism>
<sequence>MTCNSRYPDGLDDAGSLREQSNPSLTTQQAPNDTELTWLPYTLRWPCFLATICFTCTVLAFVIAAHAISCQHSGLVPDDGSGVLKIGFRLVPTLFATIYVFLSSTILDDIKRTEPFARLASPDGAPADLSVTWSADPWWKALISSFPSRRKKANWAMLSATVAFVLGSLILSPLSSSLIVSQTVVLTQDTQFRQLSLEPSMPIQEKPQSETYYRSIRSLLRNVSTSAWILDQYAVVPFWPASVRAVPLGPVLFETDETWRATTTVFSTELICEPLILKYVSDATVWHDGVSQGSMRYFRQKKIAGS</sequence>
<name>A0A9W8N476_9PEZI</name>
<dbReference type="InterPro" id="IPR021840">
    <property type="entry name" value="DUF3433"/>
</dbReference>
<evidence type="ECO:0000256" key="1">
    <source>
        <dbReference type="SAM" id="MobiDB-lite"/>
    </source>
</evidence>
<evidence type="ECO:0000313" key="3">
    <source>
        <dbReference type="EMBL" id="KAJ3553960.1"/>
    </source>
</evidence>
<evidence type="ECO:0000313" key="4">
    <source>
        <dbReference type="Proteomes" id="UP001148614"/>
    </source>
</evidence>
<keyword evidence="4" id="KW-1185">Reference proteome</keyword>
<dbReference type="EMBL" id="JANPWZ010003169">
    <property type="protein sequence ID" value="KAJ3553960.1"/>
    <property type="molecule type" value="Genomic_DNA"/>
</dbReference>
<reference evidence="3" key="1">
    <citation type="submission" date="2022-07" db="EMBL/GenBank/DDBJ databases">
        <title>Genome Sequence of Xylaria arbuscula.</title>
        <authorList>
            <person name="Buettner E."/>
        </authorList>
    </citation>
    <scope>NUCLEOTIDE SEQUENCE</scope>
    <source>
        <strain evidence="3">VT107</strain>
    </source>
</reference>
<gene>
    <name evidence="3" type="ORF">NPX13_g10748</name>
</gene>
<dbReference type="PANTHER" id="PTHR37544">
    <property type="entry name" value="SPRAY-RELATED"/>
    <property type="match status" value="1"/>
</dbReference>
<dbReference type="AlphaFoldDB" id="A0A9W8N476"/>
<dbReference type="Proteomes" id="UP001148614">
    <property type="component" value="Unassembled WGS sequence"/>
</dbReference>
<protein>
    <recommendedName>
        <fullName evidence="5">Transmembrane protein</fullName>
    </recommendedName>
</protein>
<comment type="caution">
    <text evidence="3">The sequence shown here is derived from an EMBL/GenBank/DDBJ whole genome shotgun (WGS) entry which is preliminary data.</text>
</comment>
<feature type="compositionally biased region" description="Polar residues" evidence="1">
    <location>
        <begin position="18"/>
        <end position="29"/>
    </location>
</feature>
<evidence type="ECO:0000256" key="2">
    <source>
        <dbReference type="SAM" id="Phobius"/>
    </source>
</evidence>
<proteinExistence type="predicted"/>